<dbReference type="Proteomes" id="UP000192042">
    <property type="component" value="Chromosome I"/>
</dbReference>
<evidence type="ECO:0000313" key="2">
    <source>
        <dbReference type="Proteomes" id="UP000192042"/>
    </source>
</evidence>
<dbReference type="STRING" id="1325564.NSJP_1697"/>
<dbReference type="KEGG" id="nja:NSJP_1697"/>
<name>A0A1W1I4Q8_9BACT</name>
<dbReference type="OrthoDB" id="9783247at2"/>
<gene>
    <name evidence="1" type="ORF">NSJP_1697</name>
</gene>
<sequence>MDKVLMRAGAVMVLLVGGLIGSGCGGSGQTVHLDVVPKPMPAQMAEPEAVKIVVVPFEDRRMEKSRVGMRTHLWGGVTYFNTKGDKPGDAYAQALAERLRARGWHDRSWDVRVLPAGSENSADIVITGQIVDLSANAKSRMFSTALTSSSKVTISAHNNADKTTTNRTIEGAQTDTVFWFTDSDIQKVLTATIKDTIDRYVEDTTISQRTLRPSR</sequence>
<keyword evidence="2" id="KW-1185">Reference proteome</keyword>
<dbReference type="PROSITE" id="PS51257">
    <property type="entry name" value="PROKAR_LIPOPROTEIN"/>
    <property type="match status" value="1"/>
</dbReference>
<evidence type="ECO:0000313" key="1">
    <source>
        <dbReference type="EMBL" id="SLM47869.1"/>
    </source>
</evidence>
<accession>A0A1W1I4Q8</accession>
<protein>
    <recommendedName>
        <fullName evidence="3">Lipoprotein</fullName>
    </recommendedName>
</protein>
<organism evidence="1 2">
    <name type="scientific">Nitrospira japonica</name>
    <dbReference type="NCBI Taxonomy" id="1325564"/>
    <lineage>
        <taxon>Bacteria</taxon>
        <taxon>Pseudomonadati</taxon>
        <taxon>Nitrospirota</taxon>
        <taxon>Nitrospiria</taxon>
        <taxon>Nitrospirales</taxon>
        <taxon>Nitrospiraceae</taxon>
        <taxon>Nitrospira</taxon>
    </lineage>
</organism>
<reference evidence="1 2" key="1">
    <citation type="submission" date="2017-03" db="EMBL/GenBank/DDBJ databases">
        <authorList>
            <person name="Afonso C.L."/>
            <person name="Miller P.J."/>
            <person name="Scott M.A."/>
            <person name="Spackman E."/>
            <person name="Goraichik I."/>
            <person name="Dimitrov K.M."/>
            <person name="Suarez D.L."/>
            <person name="Swayne D.E."/>
        </authorList>
    </citation>
    <scope>NUCLEOTIDE SEQUENCE [LARGE SCALE GENOMIC DNA]</scope>
    <source>
        <strain evidence="1">Genome sequencing of Nitrospira japonica strain NJ11</strain>
    </source>
</reference>
<proteinExistence type="predicted"/>
<dbReference type="RefSeq" id="WP_080886338.1">
    <property type="nucleotide sequence ID" value="NZ_LT828648.1"/>
</dbReference>
<dbReference type="AlphaFoldDB" id="A0A1W1I4Q8"/>
<dbReference type="EMBL" id="LT828648">
    <property type="protein sequence ID" value="SLM47869.1"/>
    <property type="molecule type" value="Genomic_DNA"/>
</dbReference>
<evidence type="ECO:0008006" key="3">
    <source>
        <dbReference type="Google" id="ProtNLM"/>
    </source>
</evidence>